<dbReference type="EMBL" id="AMQN01007783">
    <property type="status" value="NOT_ANNOTATED_CDS"/>
    <property type="molecule type" value="Genomic_DNA"/>
</dbReference>
<feature type="transmembrane region" description="Helical" evidence="6">
    <location>
        <begin position="119"/>
        <end position="139"/>
    </location>
</feature>
<keyword evidence="5" id="KW-0807">Transducer</keyword>
<reference evidence="9" key="3">
    <citation type="submission" date="2015-06" db="UniProtKB">
        <authorList>
            <consortium name="EnsemblMetazoa"/>
        </authorList>
    </citation>
    <scope>IDENTIFICATION</scope>
</reference>
<dbReference type="InterPro" id="IPR017452">
    <property type="entry name" value="GPCR_Rhodpsn_7TM"/>
</dbReference>
<dbReference type="PANTHER" id="PTHR45698:SF1">
    <property type="entry name" value="TRACE AMINE-ASSOCIATED RECEPTOR 13C-LIKE"/>
    <property type="match status" value="1"/>
</dbReference>
<evidence type="ECO:0000256" key="4">
    <source>
        <dbReference type="ARBA" id="ARBA00023136"/>
    </source>
</evidence>
<feature type="domain" description="G-protein coupled receptors family 1 profile" evidence="7">
    <location>
        <begin position="14"/>
        <end position="277"/>
    </location>
</feature>
<comment type="similarity">
    <text evidence="5">Belongs to the G-protein coupled receptor 1 family.</text>
</comment>
<feature type="transmembrane region" description="Helical" evidence="6">
    <location>
        <begin position="258"/>
        <end position="279"/>
    </location>
</feature>
<keyword evidence="5" id="KW-0297">G-protein coupled receptor</keyword>
<keyword evidence="5" id="KW-0675">Receptor</keyword>
<feature type="transmembrane region" description="Helical" evidence="6">
    <location>
        <begin position="6"/>
        <end position="23"/>
    </location>
</feature>
<dbReference type="OMA" id="AFAYERF"/>
<keyword evidence="10" id="KW-1185">Reference proteome</keyword>
<feature type="transmembrane region" description="Helical" evidence="6">
    <location>
        <begin position="219"/>
        <end position="238"/>
    </location>
</feature>
<dbReference type="CDD" id="cd00637">
    <property type="entry name" value="7tm_classA_rhodopsin-like"/>
    <property type="match status" value="1"/>
</dbReference>
<gene>
    <name evidence="8" type="ORF">CAPTEDRAFT_74399</name>
</gene>
<dbReference type="InterPro" id="IPR000276">
    <property type="entry name" value="GPCR_Rhodpsn"/>
</dbReference>
<dbReference type="GO" id="GO:0004930">
    <property type="term" value="F:G protein-coupled receptor activity"/>
    <property type="evidence" value="ECO:0007669"/>
    <property type="project" value="UniProtKB-KW"/>
</dbReference>
<evidence type="ECO:0000313" key="9">
    <source>
        <dbReference type="EnsemblMetazoa" id="CapteP74399"/>
    </source>
</evidence>
<reference evidence="10" key="1">
    <citation type="submission" date="2012-12" db="EMBL/GenBank/DDBJ databases">
        <authorList>
            <person name="Hellsten U."/>
            <person name="Grimwood J."/>
            <person name="Chapman J.A."/>
            <person name="Shapiro H."/>
            <person name="Aerts A."/>
            <person name="Otillar R.P."/>
            <person name="Terry A.Y."/>
            <person name="Boore J.L."/>
            <person name="Simakov O."/>
            <person name="Marletaz F."/>
            <person name="Cho S.-J."/>
            <person name="Edsinger-Gonzales E."/>
            <person name="Havlak P."/>
            <person name="Kuo D.-H."/>
            <person name="Larsson T."/>
            <person name="Lv J."/>
            <person name="Arendt D."/>
            <person name="Savage R."/>
            <person name="Osoegawa K."/>
            <person name="de Jong P."/>
            <person name="Lindberg D.R."/>
            <person name="Seaver E.C."/>
            <person name="Weisblat D.A."/>
            <person name="Putnam N.H."/>
            <person name="Grigoriev I.V."/>
            <person name="Rokhsar D.S."/>
        </authorList>
    </citation>
    <scope>NUCLEOTIDE SEQUENCE</scope>
    <source>
        <strain evidence="10">I ESC-2004</strain>
    </source>
</reference>
<dbReference type="HOGENOM" id="CLU_009579_5_2_1"/>
<evidence type="ECO:0000313" key="8">
    <source>
        <dbReference type="EMBL" id="ELU05602.1"/>
    </source>
</evidence>
<name>R7UNV7_CAPTE</name>
<organism evidence="8">
    <name type="scientific">Capitella teleta</name>
    <name type="common">Polychaete worm</name>
    <dbReference type="NCBI Taxonomy" id="283909"/>
    <lineage>
        <taxon>Eukaryota</taxon>
        <taxon>Metazoa</taxon>
        <taxon>Spiralia</taxon>
        <taxon>Lophotrochozoa</taxon>
        <taxon>Annelida</taxon>
        <taxon>Polychaeta</taxon>
        <taxon>Sedentaria</taxon>
        <taxon>Scolecida</taxon>
        <taxon>Capitellidae</taxon>
        <taxon>Capitella</taxon>
    </lineage>
</organism>
<feature type="transmembrane region" description="Helical" evidence="6">
    <location>
        <begin position="35"/>
        <end position="56"/>
    </location>
</feature>
<dbReference type="PROSITE" id="PS50262">
    <property type="entry name" value="G_PROTEIN_RECEP_F1_2"/>
    <property type="match status" value="1"/>
</dbReference>
<dbReference type="SUPFAM" id="SSF81321">
    <property type="entry name" value="Family A G protein-coupled receptor-like"/>
    <property type="match status" value="1"/>
</dbReference>
<dbReference type="Gene3D" id="1.20.1070.10">
    <property type="entry name" value="Rhodopsin 7-helix transmembrane proteins"/>
    <property type="match status" value="1"/>
</dbReference>
<feature type="transmembrane region" description="Helical" evidence="6">
    <location>
        <begin position="166"/>
        <end position="188"/>
    </location>
</feature>
<comment type="subcellular location">
    <subcellularLocation>
        <location evidence="1">Membrane</location>
    </subcellularLocation>
</comment>
<dbReference type="EMBL" id="KB301365">
    <property type="protein sequence ID" value="ELU05602.1"/>
    <property type="molecule type" value="Genomic_DNA"/>
</dbReference>
<dbReference type="Proteomes" id="UP000014760">
    <property type="component" value="Unassembled WGS sequence"/>
</dbReference>
<evidence type="ECO:0000256" key="3">
    <source>
        <dbReference type="ARBA" id="ARBA00022989"/>
    </source>
</evidence>
<protein>
    <recommendedName>
        <fullName evidence="7">G-protein coupled receptors family 1 profile domain-containing protein</fullName>
    </recommendedName>
</protein>
<feature type="transmembrane region" description="Helical" evidence="6">
    <location>
        <begin position="76"/>
        <end position="98"/>
    </location>
</feature>
<keyword evidence="4 6" id="KW-0472">Membrane</keyword>
<evidence type="ECO:0000259" key="7">
    <source>
        <dbReference type="PROSITE" id="PS50262"/>
    </source>
</evidence>
<proteinExistence type="inferred from homology"/>
<dbReference type="STRING" id="283909.R7UNV7"/>
<feature type="non-terminal residue" evidence="8">
    <location>
        <position position="295"/>
    </location>
</feature>
<accession>R7UNV7</accession>
<evidence type="ECO:0000256" key="6">
    <source>
        <dbReference type="SAM" id="Phobius"/>
    </source>
</evidence>
<dbReference type="EnsemblMetazoa" id="CapteT74399">
    <property type="protein sequence ID" value="CapteP74399"/>
    <property type="gene ID" value="CapteG74399"/>
</dbReference>
<evidence type="ECO:0000313" key="10">
    <source>
        <dbReference type="Proteomes" id="UP000014760"/>
    </source>
</evidence>
<evidence type="ECO:0000256" key="2">
    <source>
        <dbReference type="ARBA" id="ARBA00022692"/>
    </source>
</evidence>
<dbReference type="PROSITE" id="PS00237">
    <property type="entry name" value="G_PROTEIN_RECEP_F1_1"/>
    <property type="match status" value="1"/>
</dbReference>
<dbReference type="PANTHER" id="PTHR45698">
    <property type="entry name" value="TRACE AMINE-ASSOCIATED RECEPTOR 19N-RELATED"/>
    <property type="match status" value="1"/>
</dbReference>
<feature type="non-terminal residue" evidence="8">
    <location>
        <position position="1"/>
    </location>
</feature>
<dbReference type="PRINTS" id="PR00237">
    <property type="entry name" value="GPCRRHODOPSN"/>
</dbReference>
<dbReference type="GO" id="GO:0016020">
    <property type="term" value="C:membrane"/>
    <property type="evidence" value="ECO:0007669"/>
    <property type="project" value="UniProtKB-SubCell"/>
</dbReference>
<evidence type="ECO:0000256" key="1">
    <source>
        <dbReference type="ARBA" id="ARBA00004370"/>
    </source>
</evidence>
<keyword evidence="3 6" id="KW-1133">Transmembrane helix</keyword>
<dbReference type="OrthoDB" id="10042731at2759"/>
<dbReference type="Pfam" id="PF00001">
    <property type="entry name" value="7tm_1"/>
    <property type="match status" value="1"/>
</dbReference>
<evidence type="ECO:0000256" key="5">
    <source>
        <dbReference type="RuleBase" id="RU000688"/>
    </source>
</evidence>
<sequence length="295" mass="33835">AIVYTVIGCVGILGNLFVLLVMLRFKDLRETVTNLFIINQSLIDLAASFFIIATSLLRDEDAVPRGLAREIFCRAWLTNFPVWAMLVSSTYNLMVVTYERYFAIVHPLKFGWRISRRRAYALIVVVWVAGPVYNASYMFPTSYVNSEGNCSVLSVWPNEFAHSAHGVLTVVIQFFIPLFAITCANYRIAQALQAQFKRCQGEGTAATQRRLRIMKARNNTVKTLVLIFVCFIMCWVWNQVYYLLFNLSYPNIRLKGTFYHISVIAVFCNSCLNPVVYVIKYKKFQQAVVMLVCCR</sequence>
<reference evidence="8 10" key="2">
    <citation type="journal article" date="2013" name="Nature">
        <title>Insights into bilaterian evolution from three spiralian genomes.</title>
        <authorList>
            <person name="Simakov O."/>
            <person name="Marletaz F."/>
            <person name="Cho S.J."/>
            <person name="Edsinger-Gonzales E."/>
            <person name="Havlak P."/>
            <person name="Hellsten U."/>
            <person name="Kuo D.H."/>
            <person name="Larsson T."/>
            <person name="Lv J."/>
            <person name="Arendt D."/>
            <person name="Savage R."/>
            <person name="Osoegawa K."/>
            <person name="de Jong P."/>
            <person name="Grimwood J."/>
            <person name="Chapman J.A."/>
            <person name="Shapiro H."/>
            <person name="Aerts A."/>
            <person name="Otillar R.P."/>
            <person name="Terry A.Y."/>
            <person name="Boore J.L."/>
            <person name="Grigoriev I.V."/>
            <person name="Lindberg D.R."/>
            <person name="Seaver E.C."/>
            <person name="Weisblat D.A."/>
            <person name="Putnam N.H."/>
            <person name="Rokhsar D.S."/>
        </authorList>
    </citation>
    <scope>NUCLEOTIDE SEQUENCE</scope>
    <source>
        <strain evidence="8 10">I ESC-2004</strain>
    </source>
</reference>
<dbReference type="AlphaFoldDB" id="R7UNV7"/>
<keyword evidence="2 5" id="KW-0812">Transmembrane</keyword>